<evidence type="ECO:0000256" key="3">
    <source>
        <dbReference type="ARBA" id="ARBA00022692"/>
    </source>
</evidence>
<dbReference type="NCBIfam" id="TIGR00360">
    <property type="entry name" value="ComEC_N-term"/>
    <property type="match status" value="1"/>
</dbReference>
<dbReference type="Pfam" id="PF03772">
    <property type="entry name" value="Competence"/>
    <property type="match status" value="1"/>
</dbReference>
<dbReference type="PANTHER" id="PTHR30619">
    <property type="entry name" value="DNA INTERNALIZATION/COMPETENCE PROTEIN COMEC/REC2"/>
    <property type="match status" value="1"/>
</dbReference>
<comment type="caution">
    <text evidence="8">The sequence shown here is derived from an EMBL/GenBank/DDBJ whole genome shotgun (WGS) entry which is preliminary data.</text>
</comment>
<keyword evidence="2" id="KW-1003">Cell membrane</keyword>
<feature type="domain" description="ComEC/Rec2-related protein" evidence="7">
    <location>
        <begin position="330"/>
        <end position="625"/>
    </location>
</feature>
<protein>
    <submittedName>
        <fullName evidence="8">ComEC/Rec2 family competence protein</fullName>
    </submittedName>
</protein>
<feature type="transmembrane region" description="Helical" evidence="6">
    <location>
        <begin position="603"/>
        <end position="626"/>
    </location>
</feature>
<comment type="subcellular location">
    <subcellularLocation>
        <location evidence="1">Cell membrane</location>
        <topology evidence="1">Multi-pass membrane protein</topology>
    </subcellularLocation>
</comment>
<accession>A0ABU9X542</accession>
<keyword evidence="9" id="KW-1185">Reference proteome</keyword>
<feature type="transmembrane region" description="Helical" evidence="6">
    <location>
        <begin position="420"/>
        <end position="448"/>
    </location>
</feature>
<feature type="transmembrane region" description="Helical" evidence="6">
    <location>
        <begin position="6"/>
        <end position="25"/>
    </location>
</feature>
<feature type="transmembrane region" description="Helical" evidence="6">
    <location>
        <begin position="545"/>
        <end position="569"/>
    </location>
</feature>
<sequence>MYWTIGISIIIAMVGTLSIGTVDFAQDRLLAFDLSIASALIWLLLIVTAIIFLFLLQRSAALPSISNYSLHKRRTQNHTLSFKFIRYLLMTIIASVLVFGSALQALSAYQQAETTKITEPMQVRAWVTIKGISDSVYDPEINSGYRQVATLQLVEPLVSKLTSQDLQAQTLSYIDNSLSSKGLYNKDINGDKNLEHRVLLNAYPKRTSGNTQTIDLNSLKPGDQLLMTLKLVPLVTSEQTLNNPTGFDSYRWLRGRHIDGMATIMATGEPIRVLNNSSTMLASNTAFDSFLNSLRTHIDQWRWQLRQHFYADWLQQTTAEQQAKAVTLSLLTGDRSLINHETKELYQLAGISHLLAISGTHVLFLAIILAGAAVWLVNHQWPALYRNIPRWQVRWWVMIGVAFIYALFTGFDVPAARTAWMLLAIGLVRLTLLPISTMRVLLAIAVLMAWFDPYVLWQAGYWLSFVAVALLLKYDDASYQRDNVALAQYRHDIADNNHISSTLLTQIGLTGKRVFKLQFWLFIALLPITLLLFGKASLWGLFINLFAIGLFGWVIVPLNLLAGLCYLLLPTVADSIWALVSNIVASLHELIAWLTSLPALSDAWLYTSVNMAILLMALLIMMPWLLPRGLISRGLALPPLSLLVMTVYANQQSLATAPTLYVLPTGDQYLSATVLQYPIVRQHIDNSSHVKNNNETAPVSGAVYWLFLADHRPYGNRTMPSTMTADDITAHLAQQLGTLSIDQLEGVVIQTSVPILTDTLSTKQNNRKIKSNIKKSELLPMSVLQLNQRIPINQYWQAGRHERWAAYQQLYLEQKQSARATTITAQSCEQGKTWQLDNKDMALQAMTGWRDIDDSSVWDCTIAIASKQPIRVIRYDANNPQQSLQADSQTFIPPAPISKASQKTTRRNGAFEARVVLNADTHYRLWQMWPLLCSADSFVDSTSINYPTQWLGHSTSQVTTEALSRQQIDEIITYDRKTLEIALRFDALP</sequence>
<feature type="transmembrane region" description="Helical" evidence="6">
    <location>
        <begin position="84"/>
        <end position="106"/>
    </location>
</feature>
<dbReference type="InterPro" id="IPR004477">
    <property type="entry name" value="ComEC_N"/>
</dbReference>
<organism evidence="8 9">
    <name type="scientific">Psychrobacter saeujeotis</name>
    <dbReference type="NCBI Taxonomy" id="3143436"/>
    <lineage>
        <taxon>Bacteria</taxon>
        <taxon>Pseudomonadati</taxon>
        <taxon>Pseudomonadota</taxon>
        <taxon>Gammaproteobacteria</taxon>
        <taxon>Moraxellales</taxon>
        <taxon>Moraxellaceae</taxon>
        <taxon>Psychrobacter</taxon>
    </lineage>
</organism>
<name>A0ABU9X542_9GAMM</name>
<keyword evidence="5 6" id="KW-0472">Membrane</keyword>
<evidence type="ECO:0000313" key="8">
    <source>
        <dbReference type="EMBL" id="MEN2750514.1"/>
    </source>
</evidence>
<evidence type="ECO:0000313" key="9">
    <source>
        <dbReference type="Proteomes" id="UP001461960"/>
    </source>
</evidence>
<keyword evidence="4 6" id="KW-1133">Transmembrane helix</keyword>
<feature type="transmembrane region" description="Helical" evidence="6">
    <location>
        <begin position="576"/>
        <end position="597"/>
    </location>
</feature>
<dbReference type="EMBL" id="JBDGHN010000002">
    <property type="protein sequence ID" value="MEN2750514.1"/>
    <property type="molecule type" value="Genomic_DNA"/>
</dbReference>
<dbReference type="Proteomes" id="UP001461960">
    <property type="component" value="Unassembled WGS sequence"/>
</dbReference>
<evidence type="ECO:0000256" key="5">
    <source>
        <dbReference type="ARBA" id="ARBA00023136"/>
    </source>
</evidence>
<dbReference type="InterPro" id="IPR052159">
    <property type="entry name" value="Competence_DNA_uptake"/>
</dbReference>
<evidence type="ECO:0000256" key="2">
    <source>
        <dbReference type="ARBA" id="ARBA00022475"/>
    </source>
</evidence>
<feature type="transmembrane region" description="Helical" evidence="6">
    <location>
        <begin position="354"/>
        <end position="375"/>
    </location>
</feature>
<gene>
    <name evidence="8" type="ORF">AAIR29_02595</name>
</gene>
<feature type="transmembrane region" description="Helical" evidence="6">
    <location>
        <begin position="454"/>
        <end position="472"/>
    </location>
</feature>
<evidence type="ECO:0000256" key="4">
    <source>
        <dbReference type="ARBA" id="ARBA00022989"/>
    </source>
</evidence>
<dbReference type="PANTHER" id="PTHR30619:SF1">
    <property type="entry name" value="RECOMBINATION PROTEIN 2"/>
    <property type="match status" value="1"/>
</dbReference>
<feature type="transmembrane region" description="Helical" evidence="6">
    <location>
        <begin position="519"/>
        <end position="539"/>
    </location>
</feature>
<dbReference type="RefSeq" id="WP_299216700.1">
    <property type="nucleotide sequence ID" value="NZ_JBDGHN010000002.1"/>
</dbReference>
<feature type="transmembrane region" description="Helical" evidence="6">
    <location>
        <begin position="37"/>
        <end position="56"/>
    </location>
</feature>
<evidence type="ECO:0000256" key="6">
    <source>
        <dbReference type="SAM" id="Phobius"/>
    </source>
</evidence>
<keyword evidence="3 6" id="KW-0812">Transmembrane</keyword>
<proteinExistence type="predicted"/>
<evidence type="ECO:0000259" key="7">
    <source>
        <dbReference type="Pfam" id="PF03772"/>
    </source>
</evidence>
<reference evidence="8 9" key="1">
    <citation type="submission" date="2024-05" db="EMBL/GenBank/DDBJ databases">
        <authorList>
            <person name="Kim H.-Y."/>
            <person name="Kim E."/>
            <person name="Cai Y."/>
            <person name="Yang S.-M."/>
            <person name="Lee W."/>
        </authorList>
    </citation>
    <scope>NUCLEOTIDE SEQUENCE [LARGE SCALE GENOMIC DNA]</scope>
    <source>
        <strain evidence="8 9">FBL11</strain>
    </source>
</reference>
<evidence type="ECO:0000256" key="1">
    <source>
        <dbReference type="ARBA" id="ARBA00004651"/>
    </source>
</evidence>
<feature type="transmembrane region" description="Helical" evidence="6">
    <location>
        <begin position="395"/>
        <end position="413"/>
    </location>
</feature>